<dbReference type="AlphaFoldDB" id="A0ABD2Z144"/>
<evidence type="ECO:0000313" key="2">
    <source>
        <dbReference type="Proteomes" id="UP001630127"/>
    </source>
</evidence>
<protein>
    <submittedName>
        <fullName evidence="1">Uncharacterized protein</fullName>
    </submittedName>
</protein>
<comment type="caution">
    <text evidence="1">The sequence shown here is derived from an EMBL/GenBank/DDBJ whole genome shotgun (WGS) entry which is preliminary data.</text>
</comment>
<sequence length="107" mass="12507">MLFLEKDCQSARKHEDEDQQKFVGNLLTIDQSRAFEIQTIQEPSGIEEKIFGYCKHITNPKNVGTHAVSRIQYRMRHAHSKAMEMVYLTILTPLQHRKSAQIILKLR</sequence>
<name>A0ABD2Z144_9GENT</name>
<dbReference type="Proteomes" id="UP001630127">
    <property type="component" value="Unassembled WGS sequence"/>
</dbReference>
<dbReference type="EMBL" id="JBJUIK010000011">
    <property type="protein sequence ID" value="KAL3513238.1"/>
    <property type="molecule type" value="Genomic_DNA"/>
</dbReference>
<accession>A0ABD2Z144</accession>
<gene>
    <name evidence="1" type="ORF">ACH5RR_025955</name>
</gene>
<organism evidence="1 2">
    <name type="scientific">Cinchona calisaya</name>
    <dbReference type="NCBI Taxonomy" id="153742"/>
    <lineage>
        <taxon>Eukaryota</taxon>
        <taxon>Viridiplantae</taxon>
        <taxon>Streptophyta</taxon>
        <taxon>Embryophyta</taxon>
        <taxon>Tracheophyta</taxon>
        <taxon>Spermatophyta</taxon>
        <taxon>Magnoliopsida</taxon>
        <taxon>eudicotyledons</taxon>
        <taxon>Gunneridae</taxon>
        <taxon>Pentapetalae</taxon>
        <taxon>asterids</taxon>
        <taxon>lamiids</taxon>
        <taxon>Gentianales</taxon>
        <taxon>Rubiaceae</taxon>
        <taxon>Cinchonoideae</taxon>
        <taxon>Cinchoneae</taxon>
        <taxon>Cinchona</taxon>
    </lineage>
</organism>
<evidence type="ECO:0000313" key="1">
    <source>
        <dbReference type="EMBL" id="KAL3513238.1"/>
    </source>
</evidence>
<reference evidence="1 2" key="1">
    <citation type="submission" date="2024-11" db="EMBL/GenBank/DDBJ databases">
        <title>A near-complete genome assembly of Cinchona calisaya.</title>
        <authorList>
            <person name="Lian D.C."/>
            <person name="Zhao X.W."/>
            <person name="Wei L."/>
        </authorList>
    </citation>
    <scope>NUCLEOTIDE SEQUENCE [LARGE SCALE GENOMIC DNA]</scope>
    <source>
        <tissue evidence="1">Nenye</tissue>
    </source>
</reference>
<proteinExistence type="predicted"/>
<keyword evidence="2" id="KW-1185">Reference proteome</keyword>